<evidence type="ECO:0000313" key="1">
    <source>
        <dbReference type="EMBL" id="MFC7381592.1"/>
    </source>
</evidence>
<keyword evidence="2" id="KW-1185">Reference proteome</keyword>
<gene>
    <name evidence="1" type="ORF">ACFQSB_05180</name>
</gene>
<protein>
    <recommendedName>
        <fullName evidence="3">Transcriptional regulator</fullName>
    </recommendedName>
</protein>
<evidence type="ECO:0000313" key="2">
    <source>
        <dbReference type="Proteomes" id="UP001596496"/>
    </source>
</evidence>
<dbReference type="EMBL" id="JBHTCG010000003">
    <property type="protein sequence ID" value="MFC7381592.1"/>
    <property type="molecule type" value="Genomic_DNA"/>
</dbReference>
<evidence type="ECO:0008006" key="3">
    <source>
        <dbReference type="Google" id="ProtNLM"/>
    </source>
</evidence>
<organism evidence="1 2">
    <name type="scientific">Sphaerisporangium rhizosphaerae</name>
    <dbReference type="NCBI Taxonomy" id="2269375"/>
    <lineage>
        <taxon>Bacteria</taxon>
        <taxon>Bacillati</taxon>
        <taxon>Actinomycetota</taxon>
        <taxon>Actinomycetes</taxon>
        <taxon>Streptosporangiales</taxon>
        <taxon>Streptosporangiaceae</taxon>
        <taxon>Sphaerisporangium</taxon>
    </lineage>
</organism>
<sequence length="136" mass="15264">MSTFRVTAQRSGDWWALVVEGPGLRRPAYTQARRLDKAEAMVRDLLALHFDVDPADVGDIEITPADEPLAHELVSTRQVRREAERLREEATRRTRATARRLRERGYAQREIGALLGVSHQAVGKLLGETTKHGVNA</sequence>
<dbReference type="Proteomes" id="UP001596496">
    <property type="component" value="Unassembled WGS sequence"/>
</dbReference>
<dbReference type="RefSeq" id="WP_380824569.1">
    <property type="nucleotide sequence ID" value="NZ_JBHTCG010000003.1"/>
</dbReference>
<accession>A0ABW2NZA6</accession>
<name>A0ABW2NZA6_9ACTN</name>
<comment type="caution">
    <text evidence="1">The sequence shown here is derived from an EMBL/GenBank/DDBJ whole genome shotgun (WGS) entry which is preliminary data.</text>
</comment>
<reference evidence="2" key="1">
    <citation type="journal article" date="2019" name="Int. J. Syst. Evol. Microbiol.">
        <title>The Global Catalogue of Microorganisms (GCM) 10K type strain sequencing project: providing services to taxonomists for standard genome sequencing and annotation.</title>
        <authorList>
            <consortium name="The Broad Institute Genomics Platform"/>
            <consortium name="The Broad Institute Genome Sequencing Center for Infectious Disease"/>
            <person name="Wu L."/>
            <person name="Ma J."/>
        </authorList>
    </citation>
    <scope>NUCLEOTIDE SEQUENCE [LARGE SCALE GENOMIC DNA]</scope>
    <source>
        <strain evidence="2">CECT 7649</strain>
    </source>
</reference>
<proteinExistence type="predicted"/>